<dbReference type="EMBL" id="JBBNAG010000011">
    <property type="protein sequence ID" value="KAK9094136.1"/>
    <property type="molecule type" value="Genomic_DNA"/>
</dbReference>
<proteinExistence type="predicted"/>
<feature type="compositionally biased region" description="Polar residues" evidence="1">
    <location>
        <begin position="27"/>
        <end position="38"/>
    </location>
</feature>
<name>A0AAP0EIJ8_9MAGN</name>
<dbReference type="Proteomes" id="UP001419268">
    <property type="component" value="Unassembled WGS sequence"/>
</dbReference>
<keyword evidence="3" id="KW-1185">Reference proteome</keyword>
<feature type="region of interest" description="Disordered" evidence="1">
    <location>
        <begin position="25"/>
        <end position="44"/>
    </location>
</feature>
<dbReference type="AlphaFoldDB" id="A0AAP0EIJ8"/>
<evidence type="ECO:0000313" key="3">
    <source>
        <dbReference type="Proteomes" id="UP001419268"/>
    </source>
</evidence>
<organism evidence="2 3">
    <name type="scientific">Stephania cephalantha</name>
    <dbReference type="NCBI Taxonomy" id="152367"/>
    <lineage>
        <taxon>Eukaryota</taxon>
        <taxon>Viridiplantae</taxon>
        <taxon>Streptophyta</taxon>
        <taxon>Embryophyta</taxon>
        <taxon>Tracheophyta</taxon>
        <taxon>Spermatophyta</taxon>
        <taxon>Magnoliopsida</taxon>
        <taxon>Ranunculales</taxon>
        <taxon>Menispermaceae</taxon>
        <taxon>Menispermoideae</taxon>
        <taxon>Cissampelideae</taxon>
        <taxon>Stephania</taxon>
    </lineage>
</organism>
<gene>
    <name evidence="2" type="ORF">Scep_025605</name>
</gene>
<evidence type="ECO:0000256" key="1">
    <source>
        <dbReference type="SAM" id="MobiDB-lite"/>
    </source>
</evidence>
<reference evidence="2 3" key="1">
    <citation type="submission" date="2024-01" db="EMBL/GenBank/DDBJ databases">
        <title>Genome assemblies of Stephania.</title>
        <authorList>
            <person name="Yang L."/>
        </authorList>
    </citation>
    <scope>NUCLEOTIDE SEQUENCE [LARGE SCALE GENOMIC DNA]</scope>
    <source>
        <strain evidence="2">JXDWG</strain>
        <tissue evidence="2">Leaf</tissue>
    </source>
</reference>
<protein>
    <submittedName>
        <fullName evidence="2">Uncharacterized protein</fullName>
    </submittedName>
</protein>
<accession>A0AAP0EIJ8</accession>
<comment type="caution">
    <text evidence="2">The sequence shown here is derived from an EMBL/GenBank/DDBJ whole genome shotgun (WGS) entry which is preliminary data.</text>
</comment>
<evidence type="ECO:0000313" key="2">
    <source>
        <dbReference type="EMBL" id="KAK9094136.1"/>
    </source>
</evidence>
<sequence>MEEDQLDLVLVPLGVLLIVMEVDGSASGRQRSTVSSSCGGRGGGGGECVHVFWGYG</sequence>